<accession>A0A5B2TRX5</accession>
<sequence length="300" mass="35441">MVKNYPHIFFLVLLALPTTSFTQEIRIFTVSDFDLKDSVKTCLVSTKYGKEEYDFNQRGLLTKSVTRYNESDYDVVYYKYQDSLLVEKRSETYRDNKFDPGTSIAHFFKLDTIGQTKITENIISYDKEFLDQYIYTYDDKGDLTKIVRTNDEGTDETQVEYKKYKGEYTITYLLNDVPLKSIRTSFQTKNGEKQKIVLTKEFLKGEATKAYEEVFGPNGKLLAQQEFEYDLETKKFVPTVRTTFEYDTNGMLVQEIKRGETILDKKEYIYQYDREGEGNWVKQIVTPENTYTTRKITYYE</sequence>
<dbReference type="AlphaFoldDB" id="A0A5B2TRX5"/>
<organism evidence="1 2">
    <name type="scientific">Maribacter flavus</name>
    <dbReference type="NCBI Taxonomy" id="1658664"/>
    <lineage>
        <taxon>Bacteria</taxon>
        <taxon>Pseudomonadati</taxon>
        <taxon>Bacteroidota</taxon>
        <taxon>Flavobacteriia</taxon>
        <taxon>Flavobacteriales</taxon>
        <taxon>Flavobacteriaceae</taxon>
        <taxon>Maribacter</taxon>
    </lineage>
</organism>
<dbReference type="Proteomes" id="UP000323188">
    <property type="component" value="Unassembled WGS sequence"/>
</dbReference>
<evidence type="ECO:0008006" key="3">
    <source>
        <dbReference type="Google" id="ProtNLM"/>
    </source>
</evidence>
<protein>
    <recommendedName>
        <fullName evidence="3">RHS repeat protein</fullName>
    </recommendedName>
</protein>
<comment type="caution">
    <text evidence="1">The sequence shown here is derived from an EMBL/GenBank/DDBJ whole genome shotgun (WGS) entry which is preliminary data.</text>
</comment>
<dbReference type="RefSeq" id="WP_154919995.1">
    <property type="nucleotide sequence ID" value="NZ_VUOE01000002.1"/>
</dbReference>
<dbReference type="EMBL" id="VUOE01000002">
    <property type="protein sequence ID" value="KAA2217367.1"/>
    <property type="molecule type" value="Genomic_DNA"/>
</dbReference>
<proteinExistence type="predicted"/>
<evidence type="ECO:0000313" key="2">
    <source>
        <dbReference type="Proteomes" id="UP000323188"/>
    </source>
</evidence>
<evidence type="ECO:0000313" key="1">
    <source>
        <dbReference type="EMBL" id="KAA2217367.1"/>
    </source>
</evidence>
<name>A0A5B2TRX5_9FLAO</name>
<reference evidence="1 2" key="1">
    <citation type="submission" date="2019-09" db="EMBL/GenBank/DDBJ databases">
        <authorList>
            <person name="Khan S.A."/>
            <person name="Jeon C.O."/>
            <person name="Chun B.H."/>
            <person name="Jeong S.E."/>
        </authorList>
    </citation>
    <scope>NUCLEOTIDE SEQUENCE [LARGE SCALE GENOMIC DNA]</scope>
    <source>
        <strain evidence="1 2">KCTC 42508</strain>
    </source>
</reference>
<gene>
    <name evidence="1" type="ORF">F0361_15570</name>
</gene>